<evidence type="ECO:0000256" key="2">
    <source>
        <dbReference type="ARBA" id="ARBA00002681"/>
    </source>
</evidence>
<evidence type="ECO:0000256" key="7">
    <source>
        <dbReference type="RuleBase" id="RU365095"/>
    </source>
</evidence>
<dbReference type="RefSeq" id="WP_068380678.1">
    <property type="nucleotide sequence ID" value="NZ_LSNE01000011.1"/>
</dbReference>
<evidence type="ECO:0000256" key="3">
    <source>
        <dbReference type="ARBA" id="ARBA00004961"/>
    </source>
</evidence>
<dbReference type="EMBL" id="LSNE01000011">
    <property type="protein sequence ID" value="KXI27353.1"/>
    <property type="molecule type" value="Genomic_DNA"/>
</dbReference>
<dbReference type="OrthoDB" id="9810967at2"/>
<dbReference type="PANTHER" id="PTHR11054:SF0">
    <property type="entry name" value="6-PHOSPHOGLUCONOLACTONASE"/>
    <property type="match status" value="1"/>
</dbReference>
<feature type="domain" description="Glucosamine/galactosamine-6-phosphate isomerase" evidence="8">
    <location>
        <begin position="10"/>
        <end position="228"/>
    </location>
</feature>
<dbReference type="InterPro" id="IPR006148">
    <property type="entry name" value="Glc/Gal-6P_isomerase"/>
</dbReference>
<dbReference type="Pfam" id="PF01182">
    <property type="entry name" value="Glucosamine_iso"/>
    <property type="match status" value="1"/>
</dbReference>
<evidence type="ECO:0000259" key="8">
    <source>
        <dbReference type="Pfam" id="PF01182"/>
    </source>
</evidence>
<comment type="function">
    <text evidence="2 7">Hydrolysis of 6-phosphogluconolactone to 6-phosphogluconate.</text>
</comment>
<dbReference type="InterPro" id="IPR005900">
    <property type="entry name" value="6-phosphogluconolactonase_DevB"/>
</dbReference>
<evidence type="ECO:0000256" key="4">
    <source>
        <dbReference type="ARBA" id="ARBA00010662"/>
    </source>
</evidence>
<comment type="caution">
    <text evidence="9">The sequence shown here is derived from an EMBL/GenBank/DDBJ whole genome shotgun (WGS) entry which is preliminary data.</text>
</comment>
<protein>
    <recommendedName>
        <fullName evidence="6 7">6-phosphogluconolactonase</fullName>
        <shortName evidence="7">6PGL</shortName>
        <ecNumber evidence="5 7">3.1.1.31</ecNumber>
    </recommendedName>
</protein>
<evidence type="ECO:0000313" key="10">
    <source>
        <dbReference type="Proteomes" id="UP000070299"/>
    </source>
</evidence>
<reference evidence="10" key="1">
    <citation type="submission" date="2016-02" db="EMBL/GenBank/DDBJ databases">
        <authorList>
            <person name="Schultz-Johansen M."/>
            <person name="Glaring M.A."/>
            <person name="Bech P.K."/>
            <person name="Stougaard P."/>
        </authorList>
    </citation>
    <scope>NUCLEOTIDE SEQUENCE [LARGE SCALE GENOMIC DNA]</scope>
    <source>
        <strain evidence="10">S66</strain>
    </source>
</reference>
<dbReference type="EC" id="3.1.1.31" evidence="5 7"/>
<accession>A0A148KM03</accession>
<comment type="pathway">
    <text evidence="3 7">Carbohydrate degradation; pentose phosphate pathway; D-ribulose 5-phosphate from D-glucose 6-phosphate (oxidative stage): step 2/3.</text>
</comment>
<evidence type="ECO:0000256" key="5">
    <source>
        <dbReference type="ARBA" id="ARBA00013198"/>
    </source>
</evidence>
<dbReference type="InterPro" id="IPR039104">
    <property type="entry name" value="6PGL"/>
</dbReference>
<gene>
    <name evidence="7" type="primary">pgl</name>
    <name evidence="9" type="ORF">AX660_21780</name>
</gene>
<dbReference type="GO" id="GO:0006098">
    <property type="term" value="P:pentose-phosphate shunt"/>
    <property type="evidence" value="ECO:0007669"/>
    <property type="project" value="UniProtKB-UniPathway"/>
</dbReference>
<sequence>MALVQSLFGTTDALNQAFCRRISTLLKQGIEENGRASLIVSGGRTPAALFGALSQVPLAWDKVDISLADERWVDPSDDASNEKMVRAKLLINHAAAANFIGLKTSATNAEDAVNTCTANFSDVAKPFDVLILGMGEDGHTASLFPCSAQITQGLDIDSEQMFIAVQPTTAPNQRMSLTLPALLKSKHIFLHLTGESKKDVLAKALADDNELEMPIRAVLNNTRVELMWAP</sequence>
<dbReference type="CDD" id="cd01400">
    <property type="entry name" value="6PGL"/>
    <property type="match status" value="1"/>
</dbReference>
<dbReference type="STRING" id="1799789.AX660_21780"/>
<dbReference type="GO" id="GO:0017057">
    <property type="term" value="F:6-phosphogluconolactonase activity"/>
    <property type="evidence" value="ECO:0007669"/>
    <property type="project" value="UniProtKB-UniRule"/>
</dbReference>
<evidence type="ECO:0000256" key="1">
    <source>
        <dbReference type="ARBA" id="ARBA00000832"/>
    </source>
</evidence>
<proteinExistence type="inferred from homology"/>
<dbReference type="NCBIfam" id="TIGR01198">
    <property type="entry name" value="pgl"/>
    <property type="match status" value="1"/>
</dbReference>
<dbReference type="Proteomes" id="UP000070299">
    <property type="component" value="Unassembled WGS sequence"/>
</dbReference>
<dbReference type="SUPFAM" id="SSF100950">
    <property type="entry name" value="NagB/RpiA/CoA transferase-like"/>
    <property type="match status" value="1"/>
</dbReference>
<keyword evidence="7" id="KW-0378">Hydrolase</keyword>
<dbReference type="Gene3D" id="3.40.50.1360">
    <property type="match status" value="1"/>
</dbReference>
<dbReference type="PANTHER" id="PTHR11054">
    <property type="entry name" value="6-PHOSPHOGLUCONOLACTONASE"/>
    <property type="match status" value="1"/>
</dbReference>
<evidence type="ECO:0000256" key="6">
    <source>
        <dbReference type="ARBA" id="ARBA00020337"/>
    </source>
</evidence>
<name>A0A148KM03_9ALTE</name>
<dbReference type="GO" id="GO:0005975">
    <property type="term" value="P:carbohydrate metabolic process"/>
    <property type="evidence" value="ECO:0007669"/>
    <property type="project" value="UniProtKB-UniRule"/>
</dbReference>
<evidence type="ECO:0000313" key="9">
    <source>
        <dbReference type="EMBL" id="KXI27353.1"/>
    </source>
</evidence>
<comment type="catalytic activity">
    <reaction evidence="1 7">
        <text>6-phospho-D-glucono-1,5-lactone + H2O = 6-phospho-D-gluconate + H(+)</text>
        <dbReference type="Rhea" id="RHEA:12556"/>
        <dbReference type="ChEBI" id="CHEBI:15377"/>
        <dbReference type="ChEBI" id="CHEBI:15378"/>
        <dbReference type="ChEBI" id="CHEBI:57955"/>
        <dbReference type="ChEBI" id="CHEBI:58759"/>
        <dbReference type="EC" id="3.1.1.31"/>
    </reaction>
</comment>
<dbReference type="AlphaFoldDB" id="A0A148KM03"/>
<dbReference type="InterPro" id="IPR037171">
    <property type="entry name" value="NagB/RpiA_transferase-like"/>
</dbReference>
<organism evidence="9 10">
    <name type="scientific">Paraglaciecola hydrolytica</name>
    <dbReference type="NCBI Taxonomy" id="1799789"/>
    <lineage>
        <taxon>Bacteria</taxon>
        <taxon>Pseudomonadati</taxon>
        <taxon>Pseudomonadota</taxon>
        <taxon>Gammaproteobacteria</taxon>
        <taxon>Alteromonadales</taxon>
        <taxon>Alteromonadaceae</taxon>
        <taxon>Paraglaciecola</taxon>
    </lineage>
</organism>
<comment type="similarity">
    <text evidence="4 7">Belongs to the glucosamine/galactosamine-6-phosphate isomerase family. 6-phosphogluconolactonase subfamily.</text>
</comment>
<keyword evidence="10" id="KW-1185">Reference proteome</keyword>
<dbReference type="UniPathway" id="UPA00115">
    <property type="reaction ID" value="UER00409"/>
</dbReference>